<keyword evidence="1" id="KW-0732">Signal</keyword>
<reference evidence="2 3" key="1">
    <citation type="journal article" date="2018" name="Sci. Rep.">
        <title>Comparative analysis of the Pocillopora damicornis genome highlights role of immune system in coral evolution.</title>
        <authorList>
            <person name="Cunning R."/>
            <person name="Bay R.A."/>
            <person name="Gillette P."/>
            <person name="Baker A.C."/>
            <person name="Traylor-Knowles N."/>
        </authorList>
    </citation>
    <scope>NUCLEOTIDE SEQUENCE [LARGE SCALE GENOMIC DNA]</scope>
    <source>
        <strain evidence="2">RSMAS</strain>
        <tissue evidence="2">Whole animal</tissue>
    </source>
</reference>
<evidence type="ECO:0000313" key="3">
    <source>
        <dbReference type="Proteomes" id="UP000275408"/>
    </source>
</evidence>
<feature type="chain" id="PRO_5017924278" description="Apple domain-containing protein" evidence="1">
    <location>
        <begin position="24"/>
        <end position="158"/>
    </location>
</feature>
<evidence type="ECO:0000256" key="1">
    <source>
        <dbReference type="SAM" id="SignalP"/>
    </source>
</evidence>
<keyword evidence="3" id="KW-1185">Reference proteome</keyword>
<name>A0A3M6T9W2_POCDA</name>
<protein>
    <recommendedName>
        <fullName evidence="4">Apple domain-containing protein</fullName>
    </recommendedName>
</protein>
<dbReference type="Proteomes" id="UP000275408">
    <property type="component" value="Unassembled WGS sequence"/>
</dbReference>
<dbReference type="EMBL" id="RCHS01004038">
    <property type="protein sequence ID" value="RMX38216.1"/>
    <property type="molecule type" value="Genomic_DNA"/>
</dbReference>
<gene>
    <name evidence="2" type="ORF">pdam_00003358</name>
</gene>
<evidence type="ECO:0008006" key="4">
    <source>
        <dbReference type="Google" id="ProtNLM"/>
    </source>
</evidence>
<accession>A0A3M6T9W2</accession>
<comment type="caution">
    <text evidence="2">The sequence shown here is derived from an EMBL/GenBank/DDBJ whole genome shotgun (WGS) entry which is preliminary data.</text>
</comment>
<evidence type="ECO:0000313" key="2">
    <source>
        <dbReference type="EMBL" id="RMX38216.1"/>
    </source>
</evidence>
<feature type="signal peptide" evidence="1">
    <location>
        <begin position="1"/>
        <end position="23"/>
    </location>
</feature>
<dbReference type="OrthoDB" id="6350048at2759"/>
<organism evidence="2 3">
    <name type="scientific">Pocillopora damicornis</name>
    <name type="common">Cauliflower coral</name>
    <name type="synonym">Millepora damicornis</name>
    <dbReference type="NCBI Taxonomy" id="46731"/>
    <lineage>
        <taxon>Eukaryota</taxon>
        <taxon>Metazoa</taxon>
        <taxon>Cnidaria</taxon>
        <taxon>Anthozoa</taxon>
        <taxon>Hexacorallia</taxon>
        <taxon>Scleractinia</taxon>
        <taxon>Astrocoeniina</taxon>
        <taxon>Pocilloporidae</taxon>
        <taxon>Pocillopora</taxon>
    </lineage>
</organism>
<proteinExistence type="predicted"/>
<sequence>MEILTMKVLVLLISPILVCICAAFQQDDDCRQVEMNPTVTDFFLIGHVFKTMEIKAASACEVNCYMENNCISYNIKPLPDGKYLCELSDSDDVAHPLNMRYREGAMYKSFKVEITSIDACMDAWVIKALMSTCIGDECTVDGSMDDFLNNSIADILDT</sequence>
<dbReference type="AlphaFoldDB" id="A0A3M6T9W2"/>